<organism evidence="1 2">
    <name type="scientific">Lysobacter gummosus</name>
    <dbReference type="NCBI Taxonomy" id="262324"/>
    <lineage>
        <taxon>Bacteria</taxon>
        <taxon>Pseudomonadati</taxon>
        <taxon>Pseudomonadota</taxon>
        <taxon>Gammaproteobacteria</taxon>
        <taxon>Lysobacterales</taxon>
        <taxon>Lysobacteraceae</taxon>
        <taxon>Lysobacter</taxon>
    </lineage>
</organism>
<dbReference type="RefSeq" id="WP_057945131.1">
    <property type="nucleotide sequence ID" value="NZ_CP011131.1"/>
</dbReference>
<sequence>MNIYKNLMFLHGHFADPRDADDETAAPVAARTPVQVPARVAAGAVSSRAQGSRARASGWRTWLQLWPRETAKVEVDCDARGCA</sequence>
<keyword evidence="2" id="KW-1185">Reference proteome</keyword>
<evidence type="ECO:0000313" key="2">
    <source>
        <dbReference type="Proteomes" id="UP000829194"/>
    </source>
</evidence>
<protein>
    <submittedName>
        <fullName evidence="1">Uncharacterized protein</fullName>
    </submittedName>
</protein>
<gene>
    <name evidence="1" type="ORF">MOV92_25045</name>
</gene>
<proteinExistence type="predicted"/>
<dbReference type="Proteomes" id="UP000829194">
    <property type="component" value="Chromosome"/>
</dbReference>
<accession>A0ABY3XD45</accession>
<evidence type="ECO:0000313" key="1">
    <source>
        <dbReference type="EMBL" id="UNP29679.1"/>
    </source>
</evidence>
<reference evidence="1 2" key="1">
    <citation type="submission" date="2022-03" db="EMBL/GenBank/DDBJ databases">
        <title>Complete genome sequence of Lysobacter capsici VKM B-2533 and Lysobacter gummosus 10.1.1, promising sources of lytic agents.</title>
        <authorList>
            <person name="Tarlachkov S.V."/>
            <person name="Kudryakova I.V."/>
            <person name="Afoshin A.S."/>
            <person name="Leontyevskaya E.A."/>
            <person name="Leontyevskaya N.V."/>
        </authorList>
    </citation>
    <scope>NUCLEOTIDE SEQUENCE [LARGE SCALE GENOMIC DNA]</scope>
    <source>
        <strain evidence="1 2">10.1.1</strain>
    </source>
</reference>
<dbReference type="EMBL" id="CP093547">
    <property type="protein sequence ID" value="UNP29679.1"/>
    <property type="molecule type" value="Genomic_DNA"/>
</dbReference>
<name>A0ABY3XD45_9GAMM</name>